<proteinExistence type="predicted"/>
<dbReference type="Gene3D" id="2.40.10.10">
    <property type="entry name" value="Trypsin-like serine proteases"/>
    <property type="match status" value="1"/>
</dbReference>
<dbReference type="InterPro" id="IPR043504">
    <property type="entry name" value="Peptidase_S1_PA_chymotrypsin"/>
</dbReference>
<feature type="domain" description="Peptidase S1" evidence="2">
    <location>
        <begin position="13"/>
        <end position="47"/>
    </location>
</feature>
<dbReference type="Proteomes" id="UP000770661">
    <property type="component" value="Unassembled WGS sequence"/>
</dbReference>
<evidence type="ECO:0000256" key="1">
    <source>
        <dbReference type="SAM" id="MobiDB-lite"/>
    </source>
</evidence>
<name>A0A8J4XT67_CHIOP</name>
<gene>
    <name evidence="3" type="ORF">GWK47_018354</name>
</gene>
<dbReference type="AlphaFoldDB" id="A0A8J4XT67"/>
<protein>
    <recommendedName>
        <fullName evidence="2">Peptidase S1 domain-containing protein</fullName>
    </recommendedName>
</protein>
<dbReference type="OrthoDB" id="6348928at2759"/>
<keyword evidence="4" id="KW-1185">Reference proteome</keyword>
<dbReference type="GO" id="GO:0006508">
    <property type="term" value="P:proteolysis"/>
    <property type="evidence" value="ECO:0007669"/>
    <property type="project" value="InterPro"/>
</dbReference>
<organism evidence="3 4">
    <name type="scientific">Chionoecetes opilio</name>
    <name type="common">Atlantic snow crab</name>
    <name type="synonym">Cancer opilio</name>
    <dbReference type="NCBI Taxonomy" id="41210"/>
    <lineage>
        <taxon>Eukaryota</taxon>
        <taxon>Metazoa</taxon>
        <taxon>Ecdysozoa</taxon>
        <taxon>Arthropoda</taxon>
        <taxon>Crustacea</taxon>
        <taxon>Multicrustacea</taxon>
        <taxon>Malacostraca</taxon>
        <taxon>Eumalacostraca</taxon>
        <taxon>Eucarida</taxon>
        <taxon>Decapoda</taxon>
        <taxon>Pleocyemata</taxon>
        <taxon>Brachyura</taxon>
        <taxon>Eubrachyura</taxon>
        <taxon>Majoidea</taxon>
        <taxon>Majidae</taxon>
        <taxon>Chionoecetes</taxon>
    </lineage>
</organism>
<comment type="caution">
    <text evidence="3">The sequence shown here is derived from an EMBL/GenBank/DDBJ whole genome shotgun (WGS) entry which is preliminary data.</text>
</comment>
<dbReference type="InterPro" id="IPR009003">
    <property type="entry name" value="Peptidase_S1_PA"/>
</dbReference>
<evidence type="ECO:0000313" key="4">
    <source>
        <dbReference type="Proteomes" id="UP000770661"/>
    </source>
</evidence>
<reference evidence="3" key="1">
    <citation type="submission" date="2020-07" db="EMBL/GenBank/DDBJ databases">
        <title>The High-quality genome of the commercially important snow crab, Chionoecetes opilio.</title>
        <authorList>
            <person name="Jeong J.-H."/>
            <person name="Ryu S."/>
        </authorList>
    </citation>
    <scope>NUCLEOTIDE SEQUENCE</scope>
    <source>
        <strain evidence="3">MADBK_172401_WGS</strain>
        <tissue evidence="3">Digestive gland</tissue>
    </source>
</reference>
<accession>A0A8J4XT67</accession>
<dbReference type="InterPro" id="IPR001254">
    <property type="entry name" value="Trypsin_dom"/>
</dbReference>
<feature type="region of interest" description="Disordered" evidence="1">
    <location>
        <begin position="107"/>
        <end position="132"/>
    </location>
</feature>
<dbReference type="SUPFAM" id="SSF50494">
    <property type="entry name" value="Trypsin-like serine proteases"/>
    <property type="match status" value="1"/>
</dbReference>
<evidence type="ECO:0000313" key="3">
    <source>
        <dbReference type="EMBL" id="KAG0712497.1"/>
    </source>
</evidence>
<dbReference type="Pfam" id="PF00089">
    <property type="entry name" value="Trypsin"/>
    <property type="match status" value="1"/>
</dbReference>
<evidence type="ECO:0000259" key="2">
    <source>
        <dbReference type="Pfam" id="PF00089"/>
    </source>
</evidence>
<sequence>MAAVWLHGPKKTEFWCGATLISRSHVLTAAHCTKDSRGKTILQTHRIPGLGTMFAPGTAGEQRRSGEDMMAHHSPVARGHVDQKAWTDWQRNELPAGVLQTLLRHQGSPQTGGWPQVHPHAAQSDEVAAQEGPNSCDLLRADRSMVHTLRMCPLADGESE</sequence>
<dbReference type="EMBL" id="JACEEZ010022374">
    <property type="protein sequence ID" value="KAG0712497.1"/>
    <property type="molecule type" value="Genomic_DNA"/>
</dbReference>
<dbReference type="GO" id="GO:0004252">
    <property type="term" value="F:serine-type endopeptidase activity"/>
    <property type="evidence" value="ECO:0007669"/>
    <property type="project" value="InterPro"/>
</dbReference>